<proteinExistence type="predicted"/>
<keyword evidence="1" id="KW-0732">Signal</keyword>
<dbReference type="RefSeq" id="WP_274265533.1">
    <property type="nucleotide sequence ID" value="NZ_CP117880.1"/>
</dbReference>
<dbReference type="Proteomes" id="UP001221558">
    <property type="component" value="Chromosome"/>
</dbReference>
<protein>
    <submittedName>
        <fullName evidence="2">Uncharacterized protein</fullName>
    </submittedName>
</protein>
<name>A0ABY7WEJ7_9SPHI</name>
<keyword evidence="3" id="KW-1185">Reference proteome</keyword>
<organism evidence="2 3">
    <name type="scientific">Sphingobacterium oryzagri</name>
    <dbReference type="NCBI Taxonomy" id="3025669"/>
    <lineage>
        <taxon>Bacteria</taxon>
        <taxon>Pseudomonadati</taxon>
        <taxon>Bacteroidota</taxon>
        <taxon>Sphingobacteriia</taxon>
        <taxon>Sphingobacteriales</taxon>
        <taxon>Sphingobacteriaceae</taxon>
        <taxon>Sphingobacterium</taxon>
    </lineage>
</organism>
<gene>
    <name evidence="2" type="ORF">PQ465_10805</name>
</gene>
<accession>A0ABY7WEJ7</accession>
<sequence>MTKKLFITALLFIVSFGLCVAQGRVQYSSAKNESLFFATAKNAKNWFTLAVNSNKAGGYYTLNGSQMDKPLFLPIKEAYELDNGYYAIRLTINESPFYFLFSRTLSRALLVSFNDNSIPMKIELHNALASETGGSAIKIEDMLALLHLLL</sequence>
<dbReference type="EMBL" id="CP117880">
    <property type="protein sequence ID" value="WDF66793.1"/>
    <property type="molecule type" value="Genomic_DNA"/>
</dbReference>
<evidence type="ECO:0000313" key="3">
    <source>
        <dbReference type="Proteomes" id="UP001221558"/>
    </source>
</evidence>
<feature type="signal peptide" evidence="1">
    <location>
        <begin position="1"/>
        <end position="20"/>
    </location>
</feature>
<evidence type="ECO:0000256" key="1">
    <source>
        <dbReference type="SAM" id="SignalP"/>
    </source>
</evidence>
<reference evidence="2 3" key="1">
    <citation type="submission" date="2023-02" db="EMBL/GenBank/DDBJ databases">
        <title>Genome sequence of Sphingobacterium sp. KACC 22765.</title>
        <authorList>
            <person name="Kim S."/>
            <person name="Heo J."/>
            <person name="Kwon S.-W."/>
        </authorList>
    </citation>
    <scope>NUCLEOTIDE SEQUENCE [LARGE SCALE GENOMIC DNA]</scope>
    <source>
        <strain evidence="2 3">KACC 22765</strain>
    </source>
</reference>
<evidence type="ECO:0000313" key="2">
    <source>
        <dbReference type="EMBL" id="WDF66793.1"/>
    </source>
</evidence>
<feature type="chain" id="PRO_5045701460" evidence="1">
    <location>
        <begin position="21"/>
        <end position="150"/>
    </location>
</feature>